<dbReference type="AlphaFoldDB" id="A0A8J2ZQQ2"/>
<gene>
    <name evidence="1" type="ORF">GCM10007096_01290</name>
</gene>
<sequence>MPYLNEYEEQAAVLFAHFKKENIPLTEATQNLITSCLKEAYECGYENGLADEKEITENPISG</sequence>
<dbReference type="EMBL" id="BMFV01000001">
    <property type="protein sequence ID" value="GGH73747.1"/>
    <property type="molecule type" value="Genomic_DNA"/>
</dbReference>
<keyword evidence="2" id="KW-1185">Reference proteome</keyword>
<dbReference type="RefSeq" id="WP_188495026.1">
    <property type="nucleotide sequence ID" value="NZ_BMFV01000001.1"/>
</dbReference>
<dbReference type="Proteomes" id="UP000656813">
    <property type="component" value="Unassembled WGS sequence"/>
</dbReference>
<evidence type="ECO:0000313" key="1">
    <source>
        <dbReference type="EMBL" id="GGH73747.1"/>
    </source>
</evidence>
<reference evidence="1" key="2">
    <citation type="submission" date="2020-09" db="EMBL/GenBank/DDBJ databases">
        <authorList>
            <person name="Sun Q."/>
            <person name="Zhou Y."/>
        </authorList>
    </citation>
    <scope>NUCLEOTIDE SEQUENCE</scope>
    <source>
        <strain evidence="1">CGMCC 1.12777</strain>
    </source>
</reference>
<accession>A0A8J2ZQQ2</accession>
<comment type="caution">
    <text evidence="1">The sequence shown here is derived from an EMBL/GenBank/DDBJ whole genome shotgun (WGS) entry which is preliminary data.</text>
</comment>
<organism evidence="1 2">
    <name type="scientific">Pullulanibacillus pueri</name>
    <dbReference type="NCBI Taxonomy" id="1437324"/>
    <lineage>
        <taxon>Bacteria</taxon>
        <taxon>Bacillati</taxon>
        <taxon>Bacillota</taxon>
        <taxon>Bacilli</taxon>
        <taxon>Bacillales</taxon>
        <taxon>Sporolactobacillaceae</taxon>
        <taxon>Pullulanibacillus</taxon>
    </lineage>
</organism>
<proteinExistence type="predicted"/>
<reference evidence="1" key="1">
    <citation type="journal article" date="2014" name="Int. J. Syst. Evol. Microbiol.">
        <title>Complete genome sequence of Corynebacterium casei LMG S-19264T (=DSM 44701T), isolated from a smear-ripened cheese.</title>
        <authorList>
            <consortium name="US DOE Joint Genome Institute (JGI-PGF)"/>
            <person name="Walter F."/>
            <person name="Albersmeier A."/>
            <person name="Kalinowski J."/>
            <person name="Ruckert C."/>
        </authorList>
    </citation>
    <scope>NUCLEOTIDE SEQUENCE</scope>
    <source>
        <strain evidence="1">CGMCC 1.12777</strain>
    </source>
</reference>
<evidence type="ECO:0000313" key="2">
    <source>
        <dbReference type="Proteomes" id="UP000656813"/>
    </source>
</evidence>
<protein>
    <submittedName>
        <fullName evidence="1">Uncharacterized protein</fullName>
    </submittedName>
</protein>
<name>A0A8J2ZQQ2_9BACL</name>